<comment type="caution">
    <text evidence="1">The sequence shown here is derived from an EMBL/GenBank/DDBJ whole genome shotgun (WGS) entry which is preliminary data.</text>
</comment>
<name>A0ACC0BVG5_CATRO</name>
<organism evidence="1 2">
    <name type="scientific">Catharanthus roseus</name>
    <name type="common">Madagascar periwinkle</name>
    <name type="synonym">Vinca rosea</name>
    <dbReference type="NCBI Taxonomy" id="4058"/>
    <lineage>
        <taxon>Eukaryota</taxon>
        <taxon>Viridiplantae</taxon>
        <taxon>Streptophyta</taxon>
        <taxon>Embryophyta</taxon>
        <taxon>Tracheophyta</taxon>
        <taxon>Spermatophyta</taxon>
        <taxon>Magnoliopsida</taxon>
        <taxon>eudicotyledons</taxon>
        <taxon>Gunneridae</taxon>
        <taxon>Pentapetalae</taxon>
        <taxon>asterids</taxon>
        <taxon>lamiids</taxon>
        <taxon>Gentianales</taxon>
        <taxon>Apocynaceae</taxon>
        <taxon>Rauvolfioideae</taxon>
        <taxon>Vinceae</taxon>
        <taxon>Catharanthinae</taxon>
        <taxon>Catharanthus</taxon>
    </lineage>
</organism>
<accession>A0ACC0BVG5</accession>
<evidence type="ECO:0000313" key="2">
    <source>
        <dbReference type="Proteomes" id="UP001060085"/>
    </source>
</evidence>
<keyword evidence="2" id="KW-1185">Reference proteome</keyword>
<dbReference type="Proteomes" id="UP001060085">
    <property type="component" value="Linkage Group LG02"/>
</dbReference>
<gene>
    <name evidence="1" type="ORF">M9H77_07537</name>
</gene>
<proteinExistence type="predicted"/>
<reference evidence="2" key="1">
    <citation type="journal article" date="2023" name="Nat. Plants">
        <title>Single-cell RNA sequencing provides a high-resolution roadmap for understanding the multicellular compartmentation of specialized metabolism.</title>
        <authorList>
            <person name="Sun S."/>
            <person name="Shen X."/>
            <person name="Li Y."/>
            <person name="Li Y."/>
            <person name="Wang S."/>
            <person name="Li R."/>
            <person name="Zhang H."/>
            <person name="Shen G."/>
            <person name="Guo B."/>
            <person name="Wei J."/>
            <person name="Xu J."/>
            <person name="St-Pierre B."/>
            <person name="Chen S."/>
            <person name="Sun C."/>
        </authorList>
    </citation>
    <scope>NUCLEOTIDE SEQUENCE [LARGE SCALE GENOMIC DNA]</scope>
</reference>
<dbReference type="EMBL" id="CM044702">
    <property type="protein sequence ID" value="KAI5676587.1"/>
    <property type="molecule type" value="Genomic_DNA"/>
</dbReference>
<evidence type="ECO:0000313" key="1">
    <source>
        <dbReference type="EMBL" id="KAI5676587.1"/>
    </source>
</evidence>
<protein>
    <submittedName>
        <fullName evidence="1">Uncharacterized protein</fullName>
    </submittedName>
</protein>
<sequence length="233" mass="26725">MNRKSPSSMEVKLGLMTRAQRKKLKLQEDNDMLVYMISRKAFQVVYNVYNHQGAIKEPAWGELRLMMGELYPTTDDRVLHWKLELEILNRGLIMSTNGHMPSQSHQEGPSNSSRMNLNETLRSMQQSIEKLARDVEDLKKGKSSATMKQRVGDNLSGGRRGGLGGRGYHRSQEDYPRQEAWHDDNFYEDYGDNPNISHAYHRGYYGNQQGDKALDKIKGKVPGFKRESDPMSS</sequence>